<accession>A0A4Y8IXH2</accession>
<name>A0A4Y8IXH2_9BACI</name>
<evidence type="ECO:0008006" key="4">
    <source>
        <dbReference type="Google" id="ProtNLM"/>
    </source>
</evidence>
<sequence>MKKIVLIATLIGTLLLSGCNNKTVTNDKHYQQTIEQLQQENQKLKDKNTSLQKETENNEEEKQAFINANYFSYAFISAMIRGDAEELNKMSTSNTEFFSDYFKQHLKDGRTGEISLSNMQTEAFKEHNIIIQVHGYAYTPSKNTINIRYGIYPKNSSVFWVNISLKQDGKQWIVDGLNFGA</sequence>
<evidence type="ECO:0000313" key="3">
    <source>
        <dbReference type="Proteomes" id="UP000297975"/>
    </source>
</evidence>
<keyword evidence="3" id="KW-1185">Reference proteome</keyword>
<gene>
    <name evidence="2" type="ORF">E3U55_04485</name>
</gene>
<organism evidence="2 3">
    <name type="scientific">Filobacillus milosensis</name>
    <dbReference type="NCBI Taxonomy" id="94137"/>
    <lineage>
        <taxon>Bacteria</taxon>
        <taxon>Bacillati</taxon>
        <taxon>Bacillota</taxon>
        <taxon>Bacilli</taxon>
        <taxon>Bacillales</taxon>
        <taxon>Bacillaceae</taxon>
        <taxon>Filobacillus</taxon>
    </lineage>
</organism>
<keyword evidence="1" id="KW-0175">Coiled coil</keyword>
<evidence type="ECO:0000313" key="2">
    <source>
        <dbReference type="EMBL" id="TFB24075.1"/>
    </source>
</evidence>
<proteinExistence type="predicted"/>
<dbReference type="PROSITE" id="PS51257">
    <property type="entry name" value="PROKAR_LIPOPROTEIN"/>
    <property type="match status" value="1"/>
</dbReference>
<dbReference type="EMBL" id="SOPW01000003">
    <property type="protein sequence ID" value="TFB24075.1"/>
    <property type="molecule type" value="Genomic_DNA"/>
</dbReference>
<comment type="caution">
    <text evidence="2">The sequence shown here is derived from an EMBL/GenBank/DDBJ whole genome shotgun (WGS) entry which is preliminary data.</text>
</comment>
<dbReference type="AlphaFoldDB" id="A0A4Y8IXH2"/>
<dbReference type="Proteomes" id="UP000297975">
    <property type="component" value="Unassembled WGS sequence"/>
</dbReference>
<dbReference type="RefSeq" id="WP_134339133.1">
    <property type="nucleotide sequence ID" value="NZ_SOPW01000003.1"/>
</dbReference>
<reference evidence="2 3" key="1">
    <citation type="submission" date="2019-03" db="EMBL/GenBank/DDBJ databases">
        <authorList>
            <person name="He R.-H."/>
        </authorList>
    </citation>
    <scope>NUCLEOTIDE SEQUENCE [LARGE SCALE GENOMIC DNA]</scope>
    <source>
        <strain evidence="3">SH 714</strain>
    </source>
</reference>
<protein>
    <recommendedName>
        <fullName evidence="4">Lipoprotein</fullName>
    </recommendedName>
</protein>
<feature type="coiled-coil region" evidence="1">
    <location>
        <begin position="27"/>
        <end position="64"/>
    </location>
</feature>
<evidence type="ECO:0000256" key="1">
    <source>
        <dbReference type="SAM" id="Coils"/>
    </source>
</evidence>